<evidence type="ECO:0000313" key="12">
    <source>
        <dbReference type="Proteomes" id="UP000565441"/>
    </source>
</evidence>
<feature type="binding site" evidence="6">
    <location>
        <position position="401"/>
    </location>
    <ligand>
        <name>S-adenosyl-L-methionine</name>
        <dbReference type="ChEBI" id="CHEBI:59789"/>
    </ligand>
</feature>
<evidence type="ECO:0000256" key="4">
    <source>
        <dbReference type="PIRNR" id="PIRNR015894"/>
    </source>
</evidence>
<feature type="site" description="Critical for specifying symmetric addition of methyl groups" evidence="7">
    <location>
        <position position="404"/>
    </location>
</feature>
<dbReference type="GO" id="GO:0005634">
    <property type="term" value="C:nucleus"/>
    <property type="evidence" value="ECO:0007669"/>
    <property type="project" value="TreeGrafter"/>
</dbReference>
<keyword evidence="1 4" id="KW-0489">Methyltransferase</keyword>
<dbReference type="InterPro" id="IPR035248">
    <property type="entry name" value="PRMT5_C"/>
</dbReference>
<dbReference type="GO" id="GO:0005829">
    <property type="term" value="C:cytosol"/>
    <property type="evidence" value="ECO:0007669"/>
    <property type="project" value="TreeGrafter"/>
</dbReference>
<keyword evidence="12" id="KW-1185">Reference proteome</keyword>
<feature type="domain" description="PRMT5 oligomerisation" evidence="10">
    <location>
        <begin position="539"/>
        <end position="780"/>
    </location>
</feature>
<dbReference type="Pfam" id="PF05185">
    <property type="entry name" value="PRMT5"/>
    <property type="match status" value="1"/>
</dbReference>
<evidence type="ECO:0000256" key="7">
    <source>
        <dbReference type="PIRSR" id="PIRSR015894-3"/>
    </source>
</evidence>
<evidence type="ECO:0000256" key="5">
    <source>
        <dbReference type="PIRSR" id="PIRSR015894-1"/>
    </source>
</evidence>
<name>A0A8H5GVT9_9AGAR</name>
<dbReference type="Gene3D" id="2.70.160.11">
    <property type="entry name" value="Hnrnp arginine n-methyltransferase1"/>
    <property type="match status" value="1"/>
</dbReference>
<dbReference type="PIRSF" id="PIRSF015894">
    <property type="entry name" value="Skb1_MeTrfase"/>
    <property type="match status" value="1"/>
</dbReference>
<accession>A0A8H5GVT9</accession>
<proteinExistence type="inferred from homology"/>
<dbReference type="GO" id="GO:0032259">
    <property type="term" value="P:methylation"/>
    <property type="evidence" value="ECO:0007669"/>
    <property type="project" value="UniProtKB-KW"/>
</dbReference>
<dbReference type="GO" id="GO:0016274">
    <property type="term" value="F:protein-arginine N-methyltransferase activity"/>
    <property type="evidence" value="ECO:0007669"/>
    <property type="project" value="InterPro"/>
</dbReference>
<gene>
    <name evidence="11" type="ORF">D9615_009567</name>
</gene>
<evidence type="ECO:0000256" key="2">
    <source>
        <dbReference type="ARBA" id="ARBA00022679"/>
    </source>
</evidence>
<dbReference type="SUPFAM" id="SSF53335">
    <property type="entry name" value="S-adenosyl-L-methionine-dependent methyltransferases"/>
    <property type="match status" value="1"/>
</dbReference>
<evidence type="ECO:0000256" key="3">
    <source>
        <dbReference type="ARBA" id="ARBA00022691"/>
    </source>
</evidence>
<evidence type="ECO:0000259" key="9">
    <source>
        <dbReference type="Pfam" id="PF17285"/>
    </source>
</evidence>
<dbReference type="InterPro" id="IPR025799">
    <property type="entry name" value="Arg_MeTrfase"/>
</dbReference>
<feature type="domain" description="PRMT5 arginine-N-methyltransferase" evidence="8">
    <location>
        <begin position="375"/>
        <end position="536"/>
    </location>
</feature>
<evidence type="ECO:0000259" key="10">
    <source>
        <dbReference type="Pfam" id="PF17286"/>
    </source>
</evidence>
<feature type="active site" description="Proton donor/acceptor" evidence="5">
    <location>
        <position position="507"/>
    </location>
</feature>
<keyword evidence="2 4" id="KW-0808">Transferase</keyword>
<comment type="similarity">
    <text evidence="4">Belongs to the class I-like SAM-binding methyltransferase superfamily.</text>
</comment>
<evidence type="ECO:0000313" key="11">
    <source>
        <dbReference type="EMBL" id="KAF5371860.1"/>
    </source>
</evidence>
<dbReference type="GO" id="GO:0006355">
    <property type="term" value="P:regulation of DNA-templated transcription"/>
    <property type="evidence" value="ECO:0007669"/>
    <property type="project" value="TreeGrafter"/>
</dbReference>
<dbReference type="Pfam" id="PF17285">
    <property type="entry name" value="PRMT5_TIM"/>
    <property type="match status" value="1"/>
</dbReference>
<reference evidence="11 12" key="1">
    <citation type="journal article" date="2020" name="ISME J.">
        <title>Uncovering the hidden diversity of litter-decomposition mechanisms in mushroom-forming fungi.</title>
        <authorList>
            <person name="Floudas D."/>
            <person name="Bentzer J."/>
            <person name="Ahren D."/>
            <person name="Johansson T."/>
            <person name="Persson P."/>
            <person name="Tunlid A."/>
        </authorList>
    </citation>
    <scope>NUCLEOTIDE SEQUENCE [LARGE SCALE GENOMIC DNA]</scope>
    <source>
        <strain evidence="11 12">CBS 661.87</strain>
    </source>
</reference>
<dbReference type="Gene3D" id="3.40.50.150">
    <property type="entry name" value="Vaccinia Virus protein VP39"/>
    <property type="match status" value="1"/>
</dbReference>
<feature type="binding site" evidence="6">
    <location>
        <begin position="410"/>
        <end position="411"/>
    </location>
    <ligand>
        <name>S-adenosyl-L-methionine</name>
        <dbReference type="ChEBI" id="CHEBI:59789"/>
    </ligand>
</feature>
<dbReference type="InterPro" id="IPR035075">
    <property type="entry name" value="PRMT5"/>
</dbReference>
<feature type="binding site" evidence="6">
    <location>
        <position position="464"/>
    </location>
    <ligand>
        <name>S-adenosyl-L-methionine</name>
        <dbReference type="ChEBI" id="CHEBI:59789"/>
    </ligand>
</feature>
<evidence type="ECO:0000256" key="6">
    <source>
        <dbReference type="PIRSR" id="PIRSR015894-2"/>
    </source>
</evidence>
<sequence>MASWSGSATISAFLTLEDIANAHTHHDVRTYETPVLQVLAGARTKGYDAIALPLTTDKWKTRWADMCLLPAGSDRDSEIVAEQKAEVWRSRPSFMNDEVTLTRLDEAEGVTVMVSEWLELDATDDWVRHDAEIVRGSSPAVALYNPQFCRLTSRIHLQALQQELAYASYLNVQSAILPAPRNRDHVASYARIVNSCLKNTPYIHLSIRLPIYNPSVLQTSSTTSSLLSTESIAASGSLPPSRSAPRLVISGSSSEKLSAAPEGELNATWEMWDLIRSMCDYNTRLTLTLDLAPPLPSTIGVLSKWAAESVRNILLPASTFIANGKGYPVLPKTTQSFIRECMIATPPNSNTVFGEHGTALPRWRVCAMKRTGTVENFAQGYQDYLQAPLQPLMDNLQSVTYQTFEQDPVKYRQYEEAMYHALLEWTGEGKVVFCIAGAGRGPLVARCLKAIERSRRDAFIYAIEKNPNAYVTLQDKKAREWGDMVHLLFGDVRFIDVPEQADILVSELLGSFGDNELSPECLDGAMRFLKPEGISIPSSYTAHLAPLSSSKLFNEARATKDLKSLETPYVVMFQAVNILSGDGGGLSGKCGPRIQECWEFEHPRTDPVLDSRGLPKTNSHNARSAKLNFYIPHAGVLHGLAGYFEAVLYGNIGLSIHPHRKDQISKDMLSWFPLFFPFKEPLYLPSNSELQVSIWRLTTDRQVCPSIAQPDSGHQRSPSLSSAPWVSASPSAAVLSPLIDADDSMFLQKSRYGSFDASLVYETVKIGQTSLHNPGGRSSWIGL</sequence>
<feature type="domain" description="PRMT5 TIM barrel" evidence="9">
    <location>
        <begin position="153"/>
        <end position="344"/>
    </location>
</feature>
<dbReference type="EMBL" id="JAACJP010000045">
    <property type="protein sequence ID" value="KAF5371860.1"/>
    <property type="molecule type" value="Genomic_DNA"/>
</dbReference>
<evidence type="ECO:0000259" key="8">
    <source>
        <dbReference type="Pfam" id="PF05185"/>
    </source>
</evidence>
<comment type="caution">
    <text evidence="11">The sequence shown here is derived from an EMBL/GenBank/DDBJ whole genome shotgun (WGS) entry which is preliminary data.</text>
</comment>
<dbReference type="InterPro" id="IPR007857">
    <property type="entry name" value="Arg_MeTrfase_PRMT5"/>
</dbReference>
<dbReference type="Pfam" id="PF17286">
    <property type="entry name" value="PRMT5_C"/>
    <property type="match status" value="1"/>
</dbReference>
<dbReference type="PANTHER" id="PTHR10738">
    <property type="entry name" value="PROTEIN ARGININE N-METHYLTRANSFERASE 5"/>
    <property type="match status" value="1"/>
</dbReference>
<keyword evidence="3 4" id="KW-0949">S-adenosyl-L-methionine</keyword>
<dbReference type="PANTHER" id="PTHR10738:SF0">
    <property type="entry name" value="PROTEIN ARGININE N-METHYLTRANSFERASE 5"/>
    <property type="match status" value="1"/>
</dbReference>
<dbReference type="Proteomes" id="UP000565441">
    <property type="component" value="Unassembled WGS sequence"/>
</dbReference>
<dbReference type="PROSITE" id="PS51678">
    <property type="entry name" value="SAM_MT_PRMT"/>
    <property type="match status" value="1"/>
</dbReference>
<feature type="active site" description="Proton donor/acceptor" evidence="5">
    <location>
        <position position="516"/>
    </location>
</feature>
<dbReference type="OrthoDB" id="1368803at2759"/>
<dbReference type="InterPro" id="IPR035247">
    <property type="entry name" value="PRMT5_TIM"/>
</dbReference>
<dbReference type="AlphaFoldDB" id="A0A8H5GVT9"/>
<evidence type="ECO:0000256" key="1">
    <source>
        <dbReference type="ARBA" id="ARBA00022603"/>
    </source>
</evidence>
<protein>
    <recommendedName>
        <fullName evidence="4">Protein arginine N-methyltransferase</fullName>
    </recommendedName>
</protein>
<dbReference type="Gene3D" id="3.20.20.150">
    <property type="entry name" value="Divalent-metal-dependent TIM barrel enzymes"/>
    <property type="match status" value="2"/>
</dbReference>
<organism evidence="11 12">
    <name type="scientific">Tricholomella constricta</name>
    <dbReference type="NCBI Taxonomy" id="117010"/>
    <lineage>
        <taxon>Eukaryota</taxon>
        <taxon>Fungi</taxon>
        <taxon>Dikarya</taxon>
        <taxon>Basidiomycota</taxon>
        <taxon>Agaricomycotina</taxon>
        <taxon>Agaricomycetes</taxon>
        <taxon>Agaricomycetidae</taxon>
        <taxon>Agaricales</taxon>
        <taxon>Tricholomatineae</taxon>
        <taxon>Lyophyllaceae</taxon>
        <taxon>Tricholomella</taxon>
    </lineage>
</organism>
<dbReference type="InterPro" id="IPR029063">
    <property type="entry name" value="SAM-dependent_MTases_sf"/>
</dbReference>